<feature type="domain" description="SnoaL-like" evidence="1">
    <location>
        <begin position="17"/>
        <end position="119"/>
    </location>
</feature>
<dbReference type="Pfam" id="PF12680">
    <property type="entry name" value="SnoaL_2"/>
    <property type="match status" value="1"/>
</dbReference>
<dbReference type="EMBL" id="CP157485">
    <property type="protein sequence ID" value="XBO48808.1"/>
    <property type="molecule type" value="Genomic_DNA"/>
</dbReference>
<dbReference type="InterPro" id="IPR037401">
    <property type="entry name" value="SnoaL-like"/>
</dbReference>
<protein>
    <submittedName>
        <fullName evidence="2">Nuclear transport factor 2 family protein</fullName>
    </submittedName>
</protein>
<dbReference type="InterPro" id="IPR032710">
    <property type="entry name" value="NTF2-like_dom_sf"/>
</dbReference>
<name>A0AAU7K7V6_9SPHI</name>
<proteinExistence type="predicted"/>
<dbReference type="RefSeq" id="WP_406826149.1">
    <property type="nucleotide sequence ID" value="NZ_CP157485.1"/>
</dbReference>
<accession>A0AAU7K7V6</accession>
<sequence length="146" mass="16652">MSAENKNGHQVLSLLLEAFNKDSNSVLSVFTPEAIVEYPYAKSIGAAPRLTMDEYRVYLDNILGSMPNIVFTGLSVYPLQEKDSYWAEFHGETVIPATGALNQQDYVVNFSVENGKISYYKEYWNVLPALQLLMDREEAYRLIDKR</sequence>
<dbReference type="AlphaFoldDB" id="A0AAU7K7V6"/>
<organism evidence="2">
    <name type="scientific">Pedobacter sp. KACC 23697</name>
    <dbReference type="NCBI Taxonomy" id="3149230"/>
    <lineage>
        <taxon>Bacteria</taxon>
        <taxon>Pseudomonadati</taxon>
        <taxon>Bacteroidota</taxon>
        <taxon>Sphingobacteriia</taxon>
        <taxon>Sphingobacteriales</taxon>
        <taxon>Sphingobacteriaceae</taxon>
        <taxon>Pedobacter</taxon>
    </lineage>
</organism>
<dbReference type="Gene3D" id="3.10.450.50">
    <property type="match status" value="1"/>
</dbReference>
<evidence type="ECO:0000313" key="2">
    <source>
        <dbReference type="EMBL" id="XBO48808.1"/>
    </source>
</evidence>
<gene>
    <name evidence="2" type="ORF">ABEG20_04245</name>
</gene>
<evidence type="ECO:0000259" key="1">
    <source>
        <dbReference type="Pfam" id="PF12680"/>
    </source>
</evidence>
<reference evidence="2" key="1">
    <citation type="submission" date="2024-05" db="EMBL/GenBank/DDBJ databases">
        <authorList>
            <person name="Kim S."/>
            <person name="Heo J."/>
            <person name="Choi H."/>
            <person name="Choi Y."/>
            <person name="Kwon S.-W."/>
            <person name="Kim Y."/>
        </authorList>
    </citation>
    <scope>NUCLEOTIDE SEQUENCE</scope>
    <source>
        <strain evidence="2">KACC 23697</strain>
    </source>
</reference>
<dbReference type="SUPFAM" id="SSF54427">
    <property type="entry name" value="NTF2-like"/>
    <property type="match status" value="1"/>
</dbReference>